<dbReference type="AlphaFoldDB" id="A0A1R3IQD9"/>
<name>A0A1R3IQD9_COCAP</name>
<dbReference type="OrthoDB" id="1002512at2759"/>
<evidence type="ECO:0000313" key="2">
    <source>
        <dbReference type="Proteomes" id="UP000188268"/>
    </source>
</evidence>
<dbReference type="OMA" id="DFMLFLA"/>
<dbReference type="Proteomes" id="UP000188268">
    <property type="component" value="Unassembled WGS sequence"/>
</dbReference>
<sequence length="145" mass="16237">MEIAVKMEREMKRVMEESLWDDELALEEKVQEHSTLVANKEQMLADMEIKEKLIDNFMVFMEAEENNDLQKAQMFDEKAMMDAVVTMIDTQGNHGGVSDAKGNKDQIEMGQIPNEESIMVIVEAVMGAQAIEGTNGDCGEFSNAA</sequence>
<keyword evidence="2" id="KW-1185">Reference proteome</keyword>
<accession>A0A1R3IQD9</accession>
<dbReference type="Gramene" id="OMO84730">
    <property type="protein sequence ID" value="OMO84730"/>
    <property type="gene ID" value="CCACVL1_10682"/>
</dbReference>
<keyword evidence="1" id="KW-0418">Kinase</keyword>
<gene>
    <name evidence="1" type="ORF">CCACVL1_10682</name>
</gene>
<proteinExistence type="predicted"/>
<keyword evidence="1" id="KW-0808">Transferase</keyword>
<dbReference type="GO" id="GO:0016301">
    <property type="term" value="F:kinase activity"/>
    <property type="evidence" value="ECO:0007669"/>
    <property type="project" value="UniProtKB-KW"/>
</dbReference>
<evidence type="ECO:0000313" key="1">
    <source>
        <dbReference type="EMBL" id="OMO84730.1"/>
    </source>
</evidence>
<dbReference type="EMBL" id="AWWV01009690">
    <property type="protein sequence ID" value="OMO84730.1"/>
    <property type="molecule type" value="Genomic_DNA"/>
</dbReference>
<reference evidence="1 2" key="1">
    <citation type="submission" date="2013-09" db="EMBL/GenBank/DDBJ databases">
        <title>Corchorus capsularis genome sequencing.</title>
        <authorList>
            <person name="Alam M."/>
            <person name="Haque M.S."/>
            <person name="Islam M.S."/>
            <person name="Emdad E.M."/>
            <person name="Islam M.M."/>
            <person name="Ahmed B."/>
            <person name="Halim A."/>
            <person name="Hossen Q.M.M."/>
            <person name="Hossain M.Z."/>
            <person name="Ahmed R."/>
            <person name="Khan M.M."/>
            <person name="Islam R."/>
            <person name="Rashid M.M."/>
            <person name="Khan S.A."/>
            <person name="Rahman M.S."/>
            <person name="Alam M."/>
        </authorList>
    </citation>
    <scope>NUCLEOTIDE SEQUENCE [LARGE SCALE GENOMIC DNA]</scope>
    <source>
        <strain evidence="2">cv. CVL-1</strain>
        <tissue evidence="1">Whole seedling</tissue>
    </source>
</reference>
<organism evidence="1 2">
    <name type="scientific">Corchorus capsularis</name>
    <name type="common">Jute</name>
    <dbReference type="NCBI Taxonomy" id="210143"/>
    <lineage>
        <taxon>Eukaryota</taxon>
        <taxon>Viridiplantae</taxon>
        <taxon>Streptophyta</taxon>
        <taxon>Embryophyta</taxon>
        <taxon>Tracheophyta</taxon>
        <taxon>Spermatophyta</taxon>
        <taxon>Magnoliopsida</taxon>
        <taxon>eudicotyledons</taxon>
        <taxon>Gunneridae</taxon>
        <taxon>Pentapetalae</taxon>
        <taxon>rosids</taxon>
        <taxon>malvids</taxon>
        <taxon>Malvales</taxon>
        <taxon>Malvaceae</taxon>
        <taxon>Grewioideae</taxon>
        <taxon>Apeibeae</taxon>
        <taxon>Corchorus</taxon>
    </lineage>
</organism>
<protein>
    <submittedName>
        <fullName evidence="1">Inhibitor of Bruton tyrosine kinase</fullName>
    </submittedName>
</protein>
<comment type="caution">
    <text evidence="1">The sequence shown here is derived from an EMBL/GenBank/DDBJ whole genome shotgun (WGS) entry which is preliminary data.</text>
</comment>